<evidence type="ECO:0000313" key="3">
    <source>
        <dbReference type="Proteomes" id="UP000422572"/>
    </source>
</evidence>
<dbReference type="PANTHER" id="PTHR48050:SF13">
    <property type="entry name" value="STEROL 3-BETA-GLUCOSYLTRANSFERASE UGT80A2"/>
    <property type="match status" value="1"/>
</dbReference>
<protein>
    <submittedName>
        <fullName evidence="2">Glycosyltransferase</fullName>
    </submittedName>
</protein>
<dbReference type="KEGG" id="sfic:EIZ62_03550"/>
<dbReference type="PANTHER" id="PTHR48050">
    <property type="entry name" value="STEROL 3-BETA-GLUCOSYLTRANSFERASE"/>
    <property type="match status" value="1"/>
</dbReference>
<dbReference type="RefSeq" id="WP_156691248.1">
    <property type="nucleotide sequence ID" value="NZ_CP034279.1"/>
</dbReference>
<sequence length="416" mass="44380">MSLRIAITAEPIPSHVSALDYVTCPALEQGHRVTLHAPVMFRREARRRGVRFSVAGTDWTCDPALQRAASEVWKRYGNATFNRYAFGRLWPRQAGVKARHLLTAWGRKRPDLVIAECSDLGAHLAARVLGLPLVAADNGLGPVLVDLWDAHIAPALLPLYRRYEPQVPGAEDAQRAPTLPPMLTPAPVHWFYGTPPPAVRAVRRTLAGFRTARSGLPDVSLRPSRPLVYVSLGTLTTAMSGLRTAVEDVYREVVAALLAIDCDAIVSAGDLAPHLAHLPGVGPHIKVVAHAPQPALLHRADLFVTHAGRASLLDAVQGATPVLALGVLGDQPGNAAAFARRGLGRALDVTAGRGEIADALTALLDAPCHAAALCVARAELSRLPPLNLTDIRDSLSGRPGVPWAGWVEEVCGADNE</sequence>
<dbReference type="InterPro" id="IPR050426">
    <property type="entry name" value="Glycosyltransferase_28"/>
</dbReference>
<gene>
    <name evidence="2" type="ORF">EIZ62_03550</name>
</gene>
<name>A0A6I6FG04_9ACTN</name>
<keyword evidence="3" id="KW-1185">Reference proteome</keyword>
<evidence type="ECO:0000256" key="1">
    <source>
        <dbReference type="ARBA" id="ARBA00022679"/>
    </source>
</evidence>
<dbReference type="SUPFAM" id="SSF53756">
    <property type="entry name" value="UDP-Glycosyltransferase/glycogen phosphorylase"/>
    <property type="match status" value="1"/>
</dbReference>
<accession>A0A6I6FG04</accession>
<dbReference type="GO" id="GO:0017000">
    <property type="term" value="P:antibiotic biosynthetic process"/>
    <property type="evidence" value="ECO:0007669"/>
    <property type="project" value="UniProtKB-ARBA"/>
</dbReference>
<keyword evidence="1 2" id="KW-0808">Transferase</keyword>
<dbReference type="GO" id="GO:0008194">
    <property type="term" value="F:UDP-glycosyltransferase activity"/>
    <property type="evidence" value="ECO:0007669"/>
    <property type="project" value="InterPro"/>
</dbReference>
<reference evidence="2 3" key="1">
    <citation type="submission" date="2018-12" db="EMBL/GenBank/DDBJ databases">
        <title>Complete genome sequence of Streptomyces ficellus NRRL8067, the producer of ficellomycin, feldamycin and nojirimycin.</title>
        <authorList>
            <person name="Zhang H."/>
            <person name="Yue R."/>
            <person name="Liu Y."/>
            <person name="Li M."/>
            <person name="Mu H."/>
            <person name="Zhang J."/>
        </authorList>
    </citation>
    <scope>NUCLEOTIDE SEQUENCE [LARGE SCALE GENOMIC DNA]</scope>
    <source>
        <strain evidence="2 3">NRRL 8067</strain>
    </source>
</reference>
<dbReference type="Proteomes" id="UP000422572">
    <property type="component" value="Chromosome"/>
</dbReference>
<dbReference type="OrthoDB" id="6620093at2"/>
<dbReference type="Gene3D" id="3.40.50.2000">
    <property type="entry name" value="Glycogen Phosphorylase B"/>
    <property type="match status" value="2"/>
</dbReference>
<evidence type="ECO:0000313" key="2">
    <source>
        <dbReference type="EMBL" id="QGV77429.1"/>
    </source>
</evidence>
<dbReference type="EMBL" id="CP034279">
    <property type="protein sequence ID" value="QGV77429.1"/>
    <property type="molecule type" value="Genomic_DNA"/>
</dbReference>
<organism evidence="2 3">
    <name type="scientific">Streptomyces ficellus</name>
    <dbReference type="NCBI Taxonomy" id="1977088"/>
    <lineage>
        <taxon>Bacteria</taxon>
        <taxon>Bacillati</taxon>
        <taxon>Actinomycetota</taxon>
        <taxon>Actinomycetes</taxon>
        <taxon>Kitasatosporales</taxon>
        <taxon>Streptomycetaceae</taxon>
        <taxon>Streptomyces</taxon>
    </lineage>
</organism>
<dbReference type="Pfam" id="PF00201">
    <property type="entry name" value="UDPGT"/>
    <property type="match status" value="1"/>
</dbReference>
<proteinExistence type="predicted"/>
<dbReference type="AlphaFoldDB" id="A0A6I6FG04"/>
<dbReference type="InterPro" id="IPR002213">
    <property type="entry name" value="UDP_glucos_trans"/>
</dbReference>